<feature type="chain" id="PRO_5015659184" description="Pilus assembly protein CpaD" evidence="1">
    <location>
        <begin position="18"/>
        <end position="146"/>
    </location>
</feature>
<dbReference type="Proteomes" id="UP000237889">
    <property type="component" value="Chromosome"/>
</dbReference>
<dbReference type="RefSeq" id="WP_106750418.1">
    <property type="nucleotide sequence ID" value="NZ_CP027668.1"/>
</dbReference>
<protein>
    <recommendedName>
        <fullName evidence="4">Pilus assembly protein CpaD</fullName>
    </recommendedName>
</protein>
<dbReference type="KEGG" id="phr:C6569_19425"/>
<evidence type="ECO:0000313" key="2">
    <source>
        <dbReference type="EMBL" id="AVO47048.1"/>
    </source>
</evidence>
<gene>
    <name evidence="2" type="ORF">C6569_19425</name>
</gene>
<name>A0A2S0NFX9_9HYPH</name>
<dbReference type="EMBL" id="CP027668">
    <property type="protein sequence ID" value="AVO47048.1"/>
    <property type="molecule type" value="Genomic_DNA"/>
</dbReference>
<evidence type="ECO:0008006" key="4">
    <source>
        <dbReference type="Google" id="ProtNLM"/>
    </source>
</evidence>
<reference evidence="2 3" key="1">
    <citation type="submission" date="2018-03" db="EMBL/GenBank/DDBJ databases">
        <title>Genome sequencing of Phreatobacter sp.</title>
        <authorList>
            <person name="Kim S.-J."/>
            <person name="Heo J."/>
            <person name="Kwon S.-W."/>
        </authorList>
    </citation>
    <scope>NUCLEOTIDE SEQUENCE [LARGE SCALE GENOMIC DNA]</scope>
    <source>
        <strain evidence="2 3">S-12</strain>
    </source>
</reference>
<dbReference type="OrthoDB" id="9802674at2"/>
<keyword evidence="3" id="KW-1185">Reference proteome</keyword>
<dbReference type="Pfam" id="PF09476">
    <property type="entry name" value="Pilus_CpaD"/>
    <property type="match status" value="1"/>
</dbReference>
<dbReference type="AlphaFoldDB" id="A0A2S0NFX9"/>
<feature type="signal peptide" evidence="1">
    <location>
        <begin position="1"/>
        <end position="17"/>
    </location>
</feature>
<organism evidence="2 3">
    <name type="scientific">Phreatobacter cathodiphilus</name>
    <dbReference type="NCBI Taxonomy" id="1868589"/>
    <lineage>
        <taxon>Bacteria</taxon>
        <taxon>Pseudomonadati</taxon>
        <taxon>Pseudomonadota</taxon>
        <taxon>Alphaproteobacteria</taxon>
        <taxon>Hyphomicrobiales</taxon>
        <taxon>Phreatobacteraceae</taxon>
        <taxon>Phreatobacter</taxon>
    </lineage>
</organism>
<accession>A0A2S0NFX9</accession>
<evidence type="ECO:0000313" key="3">
    <source>
        <dbReference type="Proteomes" id="UP000237889"/>
    </source>
</evidence>
<dbReference type="InterPro" id="IPR019027">
    <property type="entry name" value="Pilus_biogenesis_CpaD-related"/>
</dbReference>
<proteinExistence type="predicted"/>
<evidence type="ECO:0000256" key="1">
    <source>
        <dbReference type="SAM" id="SignalP"/>
    </source>
</evidence>
<sequence length="146" mass="15388">MSFGTTAKLALAGLALALGGCKSVATMHDPYPHDYRLRHPIVVGPQGAYVASQCGQWPEDLGVAPGNTGALNRPHWNHGCATQHNLAAIVANPNDLLHPRAEGPSDAARRQTVLGRYRRGESPGPHTVHTPIQPLTDIKSAVRGGG</sequence>
<keyword evidence="1" id="KW-0732">Signal</keyword>